<reference evidence="4" key="1">
    <citation type="submission" date="2017-09" db="EMBL/GenBank/DDBJ databases">
        <title>Depth-based differentiation of microbial function through sediment-hosted aquifers and enrichment of novel symbionts in the deep terrestrial subsurface.</title>
        <authorList>
            <person name="Probst A.J."/>
            <person name="Ladd B."/>
            <person name="Jarett J.K."/>
            <person name="Geller-Mcgrath D.E."/>
            <person name="Sieber C.M.K."/>
            <person name="Emerson J.B."/>
            <person name="Anantharaman K."/>
            <person name="Thomas B.C."/>
            <person name="Malmstrom R."/>
            <person name="Stieglmeier M."/>
            <person name="Klingl A."/>
            <person name="Woyke T."/>
            <person name="Ryan C.M."/>
            <person name="Banfield J.F."/>
        </authorList>
    </citation>
    <scope>NUCLEOTIDE SEQUENCE [LARGE SCALE GENOMIC DNA]</scope>
</reference>
<feature type="transmembrane region" description="Helical" evidence="2">
    <location>
        <begin position="112"/>
        <end position="130"/>
    </location>
</feature>
<accession>A0A2H0XE42</accession>
<dbReference type="SUPFAM" id="SSF48452">
    <property type="entry name" value="TPR-like"/>
    <property type="match status" value="1"/>
</dbReference>
<name>A0A2H0XE42_UNCKA</name>
<protein>
    <submittedName>
        <fullName evidence="3">Uncharacterized protein</fullName>
    </submittedName>
</protein>
<organism evidence="3 4">
    <name type="scientific">candidate division WWE3 bacterium CG08_land_8_20_14_0_20_40_13</name>
    <dbReference type="NCBI Taxonomy" id="1975084"/>
    <lineage>
        <taxon>Bacteria</taxon>
        <taxon>Katanobacteria</taxon>
    </lineage>
</organism>
<keyword evidence="2" id="KW-0812">Transmembrane</keyword>
<feature type="compositionally biased region" description="Low complexity" evidence="1">
    <location>
        <begin position="705"/>
        <end position="716"/>
    </location>
</feature>
<proteinExistence type="predicted"/>
<keyword evidence="2" id="KW-0472">Membrane</keyword>
<evidence type="ECO:0000256" key="1">
    <source>
        <dbReference type="SAM" id="MobiDB-lite"/>
    </source>
</evidence>
<feature type="transmembrane region" description="Helical" evidence="2">
    <location>
        <begin position="349"/>
        <end position="372"/>
    </location>
</feature>
<keyword evidence="2" id="KW-1133">Transmembrane helix</keyword>
<feature type="transmembrane region" description="Helical" evidence="2">
    <location>
        <begin position="213"/>
        <end position="246"/>
    </location>
</feature>
<feature type="transmembrane region" description="Helical" evidence="2">
    <location>
        <begin position="21"/>
        <end position="40"/>
    </location>
</feature>
<feature type="transmembrane region" description="Helical" evidence="2">
    <location>
        <begin position="142"/>
        <end position="168"/>
    </location>
</feature>
<evidence type="ECO:0000256" key="2">
    <source>
        <dbReference type="SAM" id="Phobius"/>
    </source>
</evidence>
<dbReference type="AlphaFoldDB" id="A0A2H0XE42"/>
<comment type="caution">
    <text evidence="3">The sequence shown here is derived from an EMBL/GenBank/DDBJ whole genome shotgun (WGS) entry which is preliminary data.</text>
</comment>
<feature type="compositionally biased region" description="Polar residues" evidence="1">
    <location>
        <begin position="717"/>
        <end position="728"/>
    </location>
</feature>
<evidence type="ECO:0000313" key="4">
    <source>
        <dbReference type="Proteomes" id="UP000230340"/>
    </source>
</evidence>
<dbReference type="InterPro" id="IPR019734">
    <property type="entry name" value="TPR_rpt"/>
</dbReference>
<sequence length="728" mass="79773">MEKDKFPQGEVSQKIYTVSHLLIKLLFWAVLFLTPLFFVPVTLDYFDFNKTVLVYFIGGISLVLWAVKMLASKTFYIKRGAVDLPLLLILLTAVVSSFFSGNKYYSVLGTQGMWESSLITLALLYTYVYTISSNLSKEEVAWGLKSTVAGTAFASLIFLPSVFGFNLLNQAWSGQFFNTFGSVSGALLYLCAVAVLGLHFTISGATPTEKSVFSVLTSLLILPVVIGLEPALLFCLIAGVAFVLLYTKPKVVKEALPFLGSIFSTSLIFLTVVLTPSLRSSVGIKYPLPRNINPSYKTSWAVASGVIGEKPFFGAGLSNFGMSYTIFKPLYVNAESTWDIRFNKPISEYINILTTTGIVGLLCWILLIARVGKKIFLPSGKATSILGPEENGTDTAIKAGLVTIFLILAFRPQTFPLTLLLFVLFASFSAYDSGSWDLKKESSEIPVTFVFISFVAMGIFGYFVGRAYLADYYFRKSIDDLALGGRNTYNLQRLAVLNNPINDLYRSNYAQSNLALANALAQKKDLTDADKSDIQTLISQAIRETRVVTETISPLSADAWEVRGLIYKSLNQAAQDAATWAISAYNNAISLDPNNPRLRVDLGGIYFTNKDYQNAAAIFAGATRLKNDYANAHYNLAQSYKELKAFAEAKTELEIVLRLIPEGSEDAKAVTEDLTAVSKIVAEAQAQAAKNTKPSVEQIEAKGITPTPNQQPLTNPAEQNALTPTPVE</sequence>
<evidence type="ECO:0000313" key="3">
    <source>
        <dbReference type="EMBL" id="PIS23075.1"/>
    </source>
</evidence>
<dbReference type="SMART" id="SM00028">
    <property type="entry name" value="TPR"/>
    <property type="match status" value="3"/>
</dbReference>
<feature type="transmembrane region" description="Helical" evidence="2">
    <location>
        <begin position="52"/>
        <end position="70"/>
    </location>
</feature>
<feature type="transmembrane region" description="Helical" evidence="2">
    <location>
        <begin position="82"/>
        <end position="100"/>
    </location>
</feature>
<feature type="transmembrane region" description="Helical" evidence="2">
    <location>
        <begin position="180"/>
        <end position="201"/>
    </location>
</feature>
<dbReference type="Proteomes" id="UP000230340">
    <property type="component" value="Unassembled WGS sequence"/>
</dbReference>
<feature type="transmembrane region" description="Helical" evidence="2">
    <location>
        <begin position="258"/>
        <end position="278"/>
    </location>
</feature>
<gene>
    <name evidence="3" type="ORF">COT49_02050</name>
</gene>
<feature type="region of interest" description="Disordered" evidence="1">
    <location>
        <begin position="686"/>
        <end position="728"/>
    </location>
</feature>
<dbReference type="Pfam" id="PF14559">
    <property type="entry name" value="TPR_19"/>
    <property type="match status" value="1"/>
</dbReference>
<feature type="transmembrane region" description="Helical" evidence="2">
    <location>
        <begin position="448"/>
        <end position="469"/>
    </location>
</feature>
<dbReference type="Gene3D" id="1.25.40.10">
    <property type="entry name" value="Tetratricopeptide repeat domain"/>
    <property type="match status" value="2"/>
</dbReference>
<dbReference type="InterPro" id="IPR011990">
    <property type="entry name" value="TPR-like_helical_dom_sf"/>
</dbReference>
<dbReference type="EMBL" id="PEYT01000017">
    <property type="protein sequence ID" value="PIS23075.1"/>
    <property type="molecule type" value="Genomic_DNA"/>
</dbReference>